<sequence length="229" mass="25353">MKWKTIMVISACSLAFGATCYAAGGVERIQAYLNHDFKFTLDSTAWTPTDSDGAVLAPVILNGTAYLPAKAIVEAAGGKVQWNEATKTIAITSASGSEAAVSERDQLIHNKMNEIKKKLKLGLTKEEAQALFEEKFEIAHDNGDSEDGSDSYWKYNFFKESGYNRGDIPDHVIDEIGLKDKKIGAYLFIEWKNNQLFLYSIAYVNPKDNRVYLFVMSPDGTISDSPASR</sequence>
<keyword evidence="4" id="KW-1185">Reference proteome</keyword>
<organism evidence="3 4">
    <name type="scientific">Paenibacillus foliorum</name>
    <dbReference type="NCBI Taxonomy" id="2654974"/>
    <lineage>
        <taxon>Bacteria</taxon>
        <taxon>Bacillati</taxon>
        <taxon>Bacillota</taxon>
        <taxon>Bacilli</taxon>
        <taxon>Bacillales</taxon>
        <taxon>Paenibacillaceae</taxon>
        <taxon>Paenibacillus</taxon>
    </lineage>
</organism>
<proteinExistence type="predicted"/>
<reference evidence="3" key="1">
    <citation type="submission" date="2019-10" db="EMBL/GenBank/DDBJ databases">
        <title>Description of Paenibacillus glebae sp. nov.</title>
        <authorList>
            <person name="Carlier A."/>
            <person name="Qi S."/>
        </authorList>
    </citation>
    <scope>NUCLEOTIDE SEQUENCE</scope>
    <source>
        <strain evidence="3">LMG 31456</strain>
    </source>
</reference>
<keyword evidence="1" id="KW-0732">Signal</keyword>
<evidence type="ECO:0000313" key="3">
    <source>
        <dbReference type="EMBL" id="NOU93732.1"/>
    </source>
</evidence>
<dbReference type="AlphaFoldDB" id="A0A972GN44"/>
<feature type="domain" description="Copper amine oxidase-like N-terminal" evidence="2">
    <location>
        <begin position="57"/>
        <end position="93"/>
    </location>
</feature>
<feature type="signal peptide" evidence="1">
    <location>
        <begin position="1"/>
        <end position="22"/>
    </location>
</feature>
<dbReference type="EMBL" id="WHOD01000049">
    <property type="protein sequence ID" value="NOU93732.1"/>
    <property type="molecule type" value="Genomic_DNA"/>
</dbReference>
<accession>A0A972GN44</accession>
<protein>
    <submittedName>
        <fullName evidence="3">Copper amine oxidase N-terminal domain-containing protein</fullName>
    </submittedName>
</protein>
<dbReference type="Pfam" id="PF07833">
    <property type="entry name" value="Cu_amine_oxidN1"/>
    <property type="match status" value="1"/>
</dbReference>
<evidence type="ECO:0000313" key="4">
    <source>
        <dbReference type="Proteomes" id="UP000641588"/>
    </source>
</evidence>
<evidence type="ECO:0000259" key="2">
    <source>
        <dbReference type="Pfam" id="PF07833"/>
    </source>
</evidence>
<dbReference type="Proteomes" id="UP000641588">
    <property type="component" value="Unassembled WGS sequence"/>
</dbReference>
<evidence type="ECO:0000256" key="1">
    <source>
        <dbReference type="SAM" id="SignalP"/>
    </source>
</evidence>
<comment type="caution">
    <text evidence="3">The sequence shown here is derived from an EMBL/GenBank/DDBJ whole genome shotgun (WGS) entry which is preliminary data.</text>
</comment>
<feature type="chain" id="PRO_5037754107" evidence="1">
    <location>
        <begin position="23"/>
        <end position="229"/>
    </location>
</feature>
<dbReference type="RefSeq" id="WP_171651918.1">
    <property type="nucleotide sequence ID" value="NZ_WHOD01000049.1"/>
</dbReference>
<gene>
    <name evidence="3" type="ORF">GC093_10930</name>
</gene>
<name>A0A972GN44_9BACL</name>
<dbReference type="InterPro" id="IPR012854">
    <property type="entry name" value="Cu_amine_oxidase-like_N"/>
</dbReference>